<evidence type="ECO:0000256" key="11">
    <source>
        <dbReference type="SAM" id="SignalP"/>
    </source>
</evidence>
<feature type="repeat" description="PPR" evidence="9">
    <location>
        <begin position="659"/>
        <end position="693"/>
    </location>
</feature>
<dbReference type="InterPro" id="IPR011990">
    <property type="entry name" value="TPR-like_helical_dom_sf"/>
</dbReference>
<dbReference type="InterPro" id="IPR002885">
    <property type="entry name" value="PPR_rpt"/>
</dbReference>
<dbReference type="Pfam" id="PF00903">
    <property type="entry name" value="Glyoxalase"/>
    <property type="match status" value="1"/>
</dbReference>
<feature type="domain" description="VOC" evidence="12">
    <location>
        <begin position="842"/>
        <end position="964"/>
    </location>
</feature>
<feature type="repeat" description="PPR" evidence="9">
    <location>
        <begin position="554"/>
        <end position="588"/>
    </location>
</feature>
<sequence length="991" mass="110357">MDRFLIVLVAILGLPRLSYGESVMKYGAVGDGIADDTSAFQKAWEDACKGSSKMGSVNVPAGKVFLLNSLHFTGPCIPKPLLFIIDGEMIAQSDPRKWENGENGVIPWLIFDQVDGLAIVGRGLLDGQGKSWWDIHCRDHPGPNCIWLAPTMMTFSNCGNVTLKSLRFRNSAQTHVLVMGSQNVYINDIKITSPEASPNTDGIHITSSTAVSINHSDIATGDDCVSIGDQVNNLNVTFMNCGPGHGVSIGSLGRGGTEVAVENIRVWHVNFTGTTNGARIKTWPGGTGYVRGIEFFDIRFSSVQNPIIIDQFYGCAPKCVETRKAVHIEKVRYMKMSGTSATKVAMKLECSGESVPCSNLLMRDIDLSPADGIDSVSSLCSFVHGSAQGLIRPSSSTGIAYVSTDSNQIQGLKPLEEPALVKLKSERDPEKLFKLFKANATNRLVIENRFAFEDTVSRLAGAGRLDFIEDLLEHQKTLPQGRREGFIVRIIMLYGKAGMTKQALDTFYNMDLYGCKRSVKSFNAALQVLSFKPDLHTIREFLHDAPAKYDIDIDAVSFNIAIKSFCELGILDGAYMAMREMEKSGLKPDVVTYTTLISAFYKHERCVIGNGLWNLMVLKGCRPNLTTFNVRIQFLVNRRRAWDANDLLLLMPKLQVEPDSITYNMVIKGFFLARFPDMAERVYTAMHGKGYKPNVKIYQTMIHYLCKAGNFDLAYTMCKDCMRKKWYPNLDTVEMLLKGLVKKGQLDQAKSIMGLVHKRDDLGTSMEDTHSRAKWHTQSSGDHVLKKPIESLSGDASNEPWKIQLCAYTSDSKLCWYDRANVLFLVGKMKEDTTGNPLHIKSLNHISLLCRSVEESISFYHNVLGFLPIRRPGSFDFDGAWLFGHGIGIHLLQSPEPEKLLKKTEINPKDNHISFQCESMEAVEKKLKELGIKYVRAVVEEGGIQVDQLFFHDPDAFMIEICNCDSLPVVPLAGEMARSCSRLNIRQLVHP</sequence>
<organism evidence="13 14">
    <name type="scientific">Arabidopsis arenosa</name>
    <name type="common">Sand rock-cress</name>
    <name type="synonym">Cardaminopsis arenosa</name>
    <dbReference type="NCBI Taxonomy" id="38785"/>
    <lineage>
        <taxon>Eukaryota</taxon>
        <taxon>Viridiplantae</taxon>
        <taxon>Streptophyta</taxon>
        <taxon>Embryophyta</taxon>
        <taxon>Tracheophyta</taxon>
        <taxon>Spermatophyta</taxon>
        <taxon>Magnoliopsida</taxon>
        <taxon>eudicotyledons</taxon>
        <taxon>Gunneridae</taxon>
        <taxon>Pentapetalae</taxon>
        <taxon>rosids</taxon>
        <taxon>malvids</taxon>
        <taxon>Brassicales</taxon>
        <taxon>Brassicaceae</taxon>
        <taxon>Camelineae</taxon>
        <taxon>Arabidopsis</taxon>
    </lineage>
</organism>
<keyword evidence="7 10" id="KW-0326">Glycosidase</keyword>
<keyword evidence="8" id="KW-0961">Cell wall biogenesis/degradation</keyword>
<feature type="signal peptide" evidence="11">
    <location>
        <begin position="1"/>
        <end position="20"/>
    </location>
</feature>
<dbReference type="Pfam" id="PF00295">
    <property type="entry name" value="Glyco_hydro_28"/>
    <property type="match status" value="1"/>
</dbReference>
<comment type="subcellular location">
    <subcellularLocation>
        <location evidence="1">Secreted</location>
        <location evidence="1">Cell wall</location>
    </subcellularLocation>
</comment>
<evidence type="ECO:0000313" key="14">
    <source>
        <dbReference type="Proteomes" id="UP000682877"/>
    </source>
</evidence>
<evidence type="ECO:0000313" key="13">
    <source>
        <dbReference type="EMBL" id="CAE5964824.1"/>
    </source>
</evidence>
<evidence type="ECO:0000256" key="3">
    <source>
        <dbReference type="ARBA" id="ARBA00022512"/>
    </source>
</evidence>
<dbReference type="PROSITE" id="PS51819">
    <property type="entry name" value="VOC"/>
    <property type="match status" value="1"/>
</dbReference>
<keyword evidence="14" id="KW-1185">Reference proteome</keyword>
<dbReference type="PANTHER" id="PTHR31375">
    <property type="match status" value="1"/>
</dbReference>
<dbReference type="InterPro" id="IPR012334">
    <property type="entry name" value="Pectin_lyas_fold"/>
</dbReference>
<evidence type="ECO:0000256" key="6">
    <source>
        <dbReference type="ARBA" id="ARBA00022801"/>
    </source>
</evidence>
<dbReference type="Gene3D" id="3.10.180.10">
    <property type="entry name" value="2,3-Dihydroxybiphenyl 1,2-Dioxygenase, domain 1"/>
    <property type="match status" value="1"/>
</dbReference>
<evidence type="ECO:0000256" key="7">
    <source>
        <dbReference type="ARBA" id="ARBA00023295"/>
    </source>
</evidence>
<dbReference type="EMBL" id="LR999452">
    <property type="protein sequence ID" value="CAE5964824.1"/>
    <property type="molecule type" value="Genomic_DNA"/>
</dbReference>
<dbReference type="InterPro" id="IPR006626">
    <property type="entry name" value="PbH1"/>
</dbReference>
<dbReference type="Gene3D" id="1.25.40.10">
    <property type="entry name" value="Tetratricopeptide repeat domain"/>
    <property type="match status" value="2"/>
</dbReference>
<proteinExistence type="inferred from homology"/>
<dbReference type="Pfam" id="PF12854">
    <property type="entry name" value="PPR_1"/>
    <property type="match status" value="1"/>
</dbReference>
<reference evidence="13" key="1">
    <citation type="submission" date="2021-01" db="EMBL/GenBank/DDBJ databases">
        <authorList>
            <person name="Bezrukov I."/>
        </authorList>
    </citation>
    <scope>NUCLEOTIDE SEQUENCE</scope>
</reference>
<keyword evidence="3" id="KW-0134">Cell wall</keyword>
<keyword evidence="11" id="KW-0732">Signal</keyword>
<feature type="repeat" description="PPR" evidence="9">
    <location>
        <begin position="694"/>
        <end position="728"/>
    </location>
</feature>
<evidence type="ECO:0000256" key="8">
    <source>
        <dbReference type="ARBA" id="ARBA00023316"/>
    </source>
</evidence>
<evidence type="ECO:0000259" key="12">
    <source>
        <dbReference type="PROSITE" id="PS51819"/>
    </source>
</evidence>
<dbReference type="InterPro" id="IPR037523">
    <property type="entry name" value="VOC_core"/>
</dbReference>
<dbReference type="AlphaFoldDB" id="A0A8S1ZRK9"/>
<feature type="repeat" description="PPR" evidence="9">
    <location>
        <begin position="589"/>
        <end position="623"/>
    </location>
</feature>
<keyword evidence="4" id="KW-0964">Secreted</keyword>
<dbReference type="SMART" id="SM00710">
    <property type="entry name" value="PbH1"/>
    <property type="match status" value="3"/>
</dbReference>
<gene>
    <name evidence="13" type="ORF">AARE701A_LOCUS5952</name>
</gene>
<comment type="similarity">
    <text evidence="2 10">Belongs to the glycosyl hydrolase 28 family.</text>
</comment>
<accession>A0A8S1ZRK9</accession>
<keyword evidence="6 10" id="KW-0378">Hydrolase</keyword>
<dbReference type="Pfam" id="PF13041">
    <property type="entry name" value="PPR_2"/>
    <property type="match status" value="1"/>
</dbReference>
<protein>
    <recommendedName>
        <fullName evidence="12">VOC domain-containing protein</fullName>
    </recommendedName>
</protein>
<dbReference type="SUPFAM" id="SSF51126">
    <property type="entry name" value="Pectin lyase-like"/>
    <property type="match status" value="1"/>
</dbReference>
<feature type="chain" id="PRO_5035860222" description="VOC domain-containing protein" evidence="11">
    <location>
        <begin position="21"/>
        <end position="991"/>
    </location>
</feature>
<dbReference type="GO" id="GO:0005975">
    <property type="term" value="P:carbohydrate metabolic process"/>
    <property type="evidence" value="ECO:0007669"/>
    <property type="project" value="InterPro"/>
</dbReference>
<dbReference type="Pfam" id="PF01535">
    <property type="entry name" value="PPR"/>
    <property type="match status" value="1"/>
</dbReference>
<dbReference type="NCBIfam" id="TIGR00756">
    <property type="entry name" value="PPR"/>
    <property type="match status" value="4"/>
</dbReference>
<dbReference type="PROSITE" id="PS51375">
    <property type="entry name" value="PPR"/>
    <property type="match status" value="4"/>
</dbReference>
<dbReference type="CDD" id="cd07245">
    <property type="entry name" value="VOC_like"/>
    <property type="match status" value="1"/>
</dbReference>
<dbReference type="InterPro" id="IPR004360">
    <property type="entry name" value="Glyas_Fos-R_dOase_dom"/>
</dbReference>
<evidence type="ECO:0000256" key="10">
    <source>
        <dbReference type="RuleBase" id="RU361169"/>
    </source>
</evidence>
<dbReference type="InterPro" id="IPR029068">
    <property type="entry name" value="Glyas_Bleomycin-R_OHBP_Dase"/>
</dbReference>
<dbReference type="InterPro" id="IPR011050">
    <property type="entry name" value="Pectin_lyase_fold/virulence"/>
</dbReference>
<evidence type="ECO:0000256" key="2">
    <source>
        <dbReference type="ARBA" id="ARBA00008834"/>
    </source>
</evidence>
<evidence type="ECO:0000256" key="1">
    <source>
        <dbReference type="ARBA" id="ARBA00004191"/>
    </source>
</evidence>
<name>A0A8S1ZRK9_ARAAE</name>
<dbReference type="Gene3D" id="2.160.20.10">
    <property type="entry name" value="Single-stranded right-handed beta-helix, Pectin lyase-like"/>
    <property type="match status" value="1"/>
</dbReference>
<dbReference type="FunFam" id="2.160.20.10:FF:000110">
    <property type="entry name" value="Pectin lyase-like superfamily protein"/>
    <property type="match status" value="1"/>
</dbReference>
<dbReference type="GO" id="GO:0071555">
    <property type="term" value="P:cell wall organization"/>
    <property type="evidence" value="ECO:0007669"/>
    <property type="project" value="UniProtKB-KW"/>
</dbReference>
<dbReference type="GO" id="GO:0004650">
    <property type="term" value="F:polygalacturonase activity"/>
    <property type="evidence" value="ECO:0007669"/>
    <property type="project" value="InterPro"/>
</dbReference>
<dbReference type="SUPFAM" id="SSF54593">
    <property type="entry name" value="Glyoxalase/Bleomycin resistance protein/Dihydroxybiphenyl dioxygenase"/>
    <property type="match status" value="1"/>
</dbReference>
<dbReference type="InterPro" id="IPR000743">
    <property type="entry name" value="Glyco_hydro_28"/>
</dbReference>
<keyword evidence="5" id="KW-0677">Repeat</keyword>
<evidence type="ECO:0000256" key="4">
    <source>
        <dbReference type="ARBA" id="ARBA00022525"/>
    </source>
</evidence>
<dbReference type="Proteomes" id="UP000682877">
    <property type="component" value="Chromosome 2"/>
</dbReference>
<evidence type="ECO:0000256" key="9">
    <source>
        <dbReference type="PROSITE-ProRule" id="PRU00708"/>
    </source>
</evidence>
<evidence type="ECO:0000256" key="5">
    <source>
        <dbReference type="ARBA" id="ARBA00022737"/>
    </source>
</evidence>